<dbReference type="Proteomes" id="UP000612055">
    <property type="component" value="Unassembled WGS sequence"/>
</dbReference>
<gene>
    <name evidence="2" type="ORF">HYH03_003816</name>
</gene>
<feature type="compositionally biased region" description="Gly residues" evidence="1">
    <location>
        <begin position="1"/>
        <end position="18"/>
    </location>
</feature>
<evidence type="ECO:0000313" key="3">
    <source>
        <dbReference type="Proteomes" id="UP000612055"/>
    </source>
</evidence>
<name>A0A836C2R7_9CHLO</name>
<evidence type="ECO:0000313" key="2">
    <source>
        <dbReference type="EMBL" id="KAG2498055.1"/>
    </source>
</evidence>
<evidence type="ECO:0000256" key="1">
    <source>
        <dbReference type="SAM" id="MobiDB-lite"/>
    </source>
</evidence>
<dbReference type="OrthoDB" id="563561at2759"/>
<accession>A0A836C2R7</accession>
<feature type="compositionally biased region" description="Low complexity" evidence="1">
    <location>
        <begin position="19"/>
        <end position="35"/>
    </location>
</feature>
<feature type="region of interest" description="Disordered" evidence="1">
    <location>
        <begin position="68"/>
        <end position="90"/>
    </location>
</feature>
<reference evidence="2" key="1">
    <citation type="journal article" date="2020" name="bioRxiv">
        <title>Comparative genomics of Chlamydomonas.</title>
        <authorList>
            <person name="Craig R.J."/>
            <person name="Hasan A.R."/>
            <person name="Ness R.W."/>
            <person name="Keightley P.D."/>
        </authorList>
    </citation>
    <scope>NUCLEOTIDE SEQUENCE</scope>
    <source>
        <strain evidence="2">CCAP 11/70</strain>
    </source>
</reference>
<comment type="caution">
    <text evidence="2">The sequence shown here is derived from an EMBL/GenBank/DDBJ whole genome shotgun (WGS) entry which is preliminary data.</text>
</comment>
<proteinExistence type="predicted"/>
<protein>
    <submittedName>
        <fullName evidence="2">Uncharacterized protein</fullName>
    </submittedName>
</protein>
<feature type="compositionally biased region" description="Gly residues" evidence="1">
    <location>
        <begin position="73"/>
        <end position="88"/>
    </location>
</feature>
<dbReference type="AlphaFoldDB" id="A0A836C2R7"/>
<organism evidence="2 3">
    <name type="scientific">Edaphochlamys debaryana</name>
    <dbReference type="NCBI Taxonomy" id="47281"/>
    <lineage>
        <taxon>Eukaryota</taxon>
        <taxon>Viridiplantae</taxon>
        <taxon>Chlorophyta</taxon>
        <taxon>core chlorophytes</taxon>
        <taxon>Chlorophyceae</taxon>
        <taxon>CS clade</taxon>
        <taxon>Chlamydomonadales</taxon>
        <taxon>Chlamydomonadales incertae sedis</taxon>
        <taxon>Edaphochlamys</taxon>
    </lineage>
</organism>
<dbReference type="EMBL" id="JAEHOE010000011">
    <property type="protein sequence ID" value="KAG2498055.1"/>
    <property type="molecule type" value="Genomic_DNA"/>
</dbReference>
<feature type="region of interest" description="Disordered" evidence="1">
    <location>
        <begin position="1"/>
        <end position="41"/>
    </location>
</feature>
<feature type="region of interest" description="Disordered" evidence="1">
    <location>
        <begin position="151"/>
        <end position="172"/>
    </location>
</feature>
<keyword evidence="3" id="KW-1185">Reference proteome</keyword>
<sequence length="773" mass="77163">MPPQGRGRGGGTGGGAGHAGSAASADPGAGPSTSGRSGPASQLSLLPVPLLRAYRALPAAAEALLPAPVTQRPGGGGSAAGRGRGPGSGRLAALREGKEQLGALSYALAGLTHPSPPEQAAALAELLSTHPAETAALLRLYSAALRPWGEGSSGGGSGGGGSSGGGGIGGGGGSGGGGVPLEAFALEGWRADTATSVEVLLGTCPPLPPSRHALSVLRFALALLRAQTLPALSRRMAAVAHAAANSAGGSRVILPDALTLLGALDAVMSQQDTALRALPAEEASLRAACMEEYARSLAESGLLENAARALLLLQARGQQRSLSTATGKCTYILIHSALAVWKVLGAGGVVPKESAAGAVSPAAAAHLRSVLRGRCLQTAVLVYGVSTLRLLDGGPSYGLPAALHTVGHALRYDGADQALNPTALRLLRYLLASPADALPPLGAGASLDLVLRVGWVAAVVSATTSPPNQSALVSGVPPPPPLHSPLYLRPEAPALAVWALARGRLLLYRQLEVSSPRLAERRQKWWRLAVTTAVYGMWGADEDSGQVLWEQVVMPLRTIWSGFTLDLDALPPAAPAEVAAALAAGLLPALTALPDLPRSGPANPRGPFAELLSACDRDHPGGAGLAHFLAPLLAYGEPGQAEGLLGALGRAGGLVGPSGGGAGTEPFREAATSLLGALAGALQRCRRLGPAAAEAPAGPVEAAEGAGADESSEAEAGAKASGGPCGAASRALKPPPAPPVQQLRRLVEYASELWGLPLPAQPAAVGSMGGEAN</sequence>
<feature type="region of interest" description="Disordered" evidence="1">
    <location>
        <begin position="693"/>
        <end position="739"/>
    </location>
</feature>
<feature type="compositionally biased region" description="Low complexity" evidence="1">
    <location>
        <begin position="693"/>
        <end position="722"/>
    </location>
</feature>